<gene>
    <name evidence="3" type="ORF">VSH64_00070</name>
</gene>
<feature type="transmembrane region" description="Helical" evidence="1">
    <location>
        <begin position="175"/>
        <end position="195"/>
    </location>
</feature>
<evidence type="ECO:0000259" key="2">
    <source>
        <dbReference type="Pfam" id="PF01569"/>
    </source>
</evidence>
<keyword evidence="1" id="KW-0472">Membrane</keyword>
<evidence type="ECO:0000313" key="4">
    <source>
        <dbReference type="Proteomes" id="UP001330812"/>
    </source>
</evidence>
<accession>A0ABZ1I8P5</accession>
<dbReference type="Gene3D" id="1.20.144.10">
    <property type="entry name" value="Phosphatidic acid phosphatase type 2/haloperoxidase"/>
    <property type="match status" value="1"/>
</dbReference>
<dbReference type="InterPro" id="IPR000326">
    <property type="entry name" value="PAP2/HPO"/>
</dbReference>
<dbReference type="EMBL" id="CP142149">
    <property type="protein sequence ID" value="WSE30547.1"/>
    <property type="molecule type" value="Genomic_DNA"/>
</dbReference>
<dbReference type="Proteomes" id="UP001330812">
    <property type="component" value="Chromosome"/>
</dbReference>
<reference evidence="3 4" key="1">
    <citation type="journal article" date="2015" name="Int. J. Syst. Evol. Microbiol.">
        <title>Amycolatopsis rhabdoformis sp. nov., an actinomycete isolated from a tropical forest soil.</title>
        <authorList>
            <person name="Souza W.R."/>
            <person name="Silva R.E."/>
            <person name="Goodfellow M."/>
            <person name="Busarakam K."/>
            <person name="Figueiro F.S."/>
            <person name="Ferreira D."/>
            <person name="Rodrigues-Filho E."/>
            <person name="Moraes L.A.B."/>
            <person name="Zucchi T.D."/>
        </authorList>
    </citation>
    <scope>NUCLEOTIDE SEQUENCE [LARGE SCALE GENOMIC DNA]</scope>
    <source>
        <strain evidence="3 4">NCIMB 14900</strain>
    </source>
</reference>
<evidence type="ECO:0000256" key="1">
    <source>
        <dbReference type="SAM" id="Phobius"/>
    </source>
</evidence>
<dbReference type="Pfam" id="PF01569">
    <property type="entry name" value="PAP2"/>
    <property type="match status" value="1"/>
</dbReference>
<feature type="transmembrane region" description="Helical" evidence="1">
    <location>
        <begin position="83"/>
        <end position="101"/>
    </location>
</feature>
<feature type="transmembrane region" description="Helical" evidence="1">
    <location>
        <begin position="51"/>
        <end position="76"/>
    </location>
</feature>
<dbReference type="SUPFAM" id="SSF48317">
    <property type="entry name" value="Acid phosphatase/Vanadium-dependent haloperoxidase"/>
    <property type="match status" value="1"/>
</dbReference>
<feature type="transmembrane region" description="Helical" evidence="1">
    <location>
        <begin position="148"/>
        <end position="169"/>
    </location>
</feature>
<keyword evidence="4" id="KW-1185">Reference proteome</keyword>
<dbReference type="InterPro" id="IPR036938">
    <property type="entry name" value="PAP2/HPO_sf"/>
</dbReference>
<dbReference type="RefSeq" id="WP_326569492.1">
    <property type="nucleotide sequence ID" value="NZ_CP142149.1"/>
</dbReference>
<name>A0ABZ1I8P5_9PSEU</name>
<feature type="domain" description="Phosphatidic acid phosphatase type 2/haloperoxidase" evidence="2">
    <location>
        <begin position="85"/>
        <end position="181"/>
    </location>
</feature>
<keyword evidence="1" id="KW-1133">Transmembrane helix</keyword>
<sequence>MTVPRVRWLVTGTVLFAAFVVLGLLVARQPLQIDVEVANALRGQDTRPAGAVAGVVTNVLGPVLPWVLGVVLLAFALRGHVKLCLKLAVVLLVCRLISVVFKPVFERRRPREYPDLSYPSGHVVSVATTGLVVVLLCGWLAPRLVRWAVGIAVAATAVAAACRIVLGVHWVTDTIGAAVAVLGAGLVSATALRLVPFPEPDRRSLDA</sequence>
<evidence type="ECO:0000313" key="3">
    <source>
        <dbReference type="EMBL" id="WSE30547.1"/>
    </source>
</evidence>
<keyword evidence="1" id="KW-0812">Transmembrane</keyword>
<proteinExistence type="predicted"/>
<feature type="transmembrane region" description="Helical" evidence="1">
    <location>
        <begin position="121"/>
        <end position="141"/>
    </location>
</feature>
<protein>
    <submittedName>
        <fullName evidence="3">Phosphatase PAP2 family protein</fullName>
    </submittedName>
</protein>
<organism evidence="3 4">
    <name type="scientific">Amycolatopsis rhabdoformis</name>
    <dbReference type="NCBI Taxonomy" id="1448059"/>
    <lineage>
        <taxon>Bacteria</taxon>
        <taxon>Bacillati</taxon>
        <taxon>Actinomycetota</taxon>
        <taxon>Actinomycetes</taxon>
        <taxon>Pseudonocardiales</taxon>
        <taxon>Pseudonocardiaceae</taxon>
        <taxon>Amycolatopsis</taxon>
    </lineage>
</organism>